<evidence type="ECO:0000313" key="1">
    <source>
        <dbReference type="EMBL" id="KAK3048451.1"/>
    </source>
</evidence>
<dbReference type="EMBL" id="JAWDJW010010279">
    <property type="protein sequence ID" value="KAK3048451.1"/>
    <property type="molecule type" value="Genomic_DNA"/>
</dbReference>
<keyword evidence="2" id="KW-1185">Reference proteome</keyword>
<accession>A0ACC3CWZ9</accession>
<organism evidence="1 2">
    <name type="scientific">Coniosporium uncinatum</name>
    <dbReference type="NCBI Taxonomy" id="93489"/>
    <lineage>
        <taxon>Eukaryota</taxon>
        <taxon>Fungi</taxon>
        <taxon>Dikarya</taxon>
        <taxon>Ascomycota</taxon>
        <taxon>Pezizomycotina</taxon>
        <taxon>Dothideomycetes</taxon>
        <taxon>Dothideomycetes incertae sedis</taxon>
        <taxon>Coniosporium</taxon>
    </lineage>
</organism>
<reference evidence="1" key="1">
    <citation type="submission" date="2024-09" db="EMBL/GenBank/DDBJ databases">
        <title>Black Yeasts Isolated from many extreme environments.</title>
        <authorList>
            <person name="Coleine C."/>
            <person name="Stajich J.E."/>
            <person name="Selbmann L."/>
        </authorList>
    </citation>
    <scope>NUCLEOTIDE SEQUENCE</scope>
    <source>
        <strain evidence="1">CCFEE 5737</strain>
    </source>
</reference>
<dbReference type="Proteomes" id="UP001186974">
    <property type="component" value="Unassembled WGS sequence"/>
</dbReference>
<name>A0ACC3CWZ9_9PEZI</name>
<sequence>MSNVTPRKSLYTNPCSRIPVCQTILRGVITSLTLMLAMGISGAMGVGVTGVTVRQNQVGINVTVIYPLHNATVQMPPNPNSAILVPQPNATVRSNCPQRVYATCASATQRSALVQQLSNGDQFRCSLFDEEKVYDNEGFGMTLMMSPQPTFPVDNTYYAEFAAAIEQTRNFTVMFYSLYSNGNAEENPYSGVARKMEVTNFTHTYGEPMIMEAHDHGYDSTPDEQVIWSTILENAWDATAKVTLC</sequence>
<comment type="caution">
    <text evidence="1">The sequence shown here is derived from an EMBL/GenBank/DDBJ whole genome shotgun (WGS) entry which is preliminary data.</text>
</comment>
<evidence type="ECO:0000313" key="2">
    <source>
        <dbReference type="Proteomes" id="UP001186974"/>
    </source>
</evidence>
<protein>
    <submittedName>
        <fullName evidence="1">Uncharacterized protein</fullName>
    </submittedName>
</protein>
<proteinExistence type="predicted"/>
<gene>
    <name evidence="1" type="ORF">LTS18_012945</name>
</gene>